<feature type="transmembrane region" description="Helical" evidence="1">
    <location>
        <begin position="42"/>
        <end position="65"/>
    </location>
</feature>
<keyword evidence="3" id="KW-1185">Reference proteome</keyword>
<keyword evidence="1" id="KW-1133">Transmembrane helix</keyword>
<keyword evidence="1" id="KW-0812">Transmembrane</keyword>
<dbReference type="Proteomes" id="UP000829998">
    <property type="component" value="Chromosome"/>
</dbReference>
<accession>A0ABY4LQL9</accession>
<evidence type="ECO:0000256" key="1">
    <source>
        <dbReference type="SAM" id="Phobius"/>
    </source>
</evidence>
<gene>
    <name evidence="2" type="ORF">M0M44_14415</name>
</gene>
<protein>
    <submittedName>
        <fullName evidence="2">Uncharacterized protein</fullName>
    </submittedName>
</protein>
<feature type="transmembrane region" description="Helical" evidence="1">
    <location>
        <begin position="150"/>
        <end position="168"/>
    </location>
</feature>
<proteinExistence type="predicted"/>
<feature type="transmembrane region" description="Helical" evidence="1">
    <location>
        <begin position="86"/>
        <end position="104"/>
    </location>
</feature>
<dbReference type="EMBL" id="CP096829">
    <property type="protein sequence ID" value="UPZ13945.1"/>
    <property type="molecule type" value="Genomic_DNA"/>
</dbReference>
<organism evidence="2 3">
    <name type="scientific">Flavobacterium humidisoli</name>
    <dbReference type="NCBI Taxonomy" id="2937442"/>
    <lineage>
        <taxon>Bacteria</taxon>
        <taxon>Pseudomonadati</taxon>
        <taxon>Bacteroidota</taxon>
        <taxon>Flavobacteriia</taxon>
        <taxon>Flavobacteriales</taxon>
        <taxon>Flavobacteriaceae</taxon>
        <taxon>Flavobacterium</taxon>
    </lineage>
</organism>
<evidence type="ECO:0000313" key="3">
    <source>
        <dbReference type="Proteomes" id="UP000829998"/>
    </source>
</evidence>
<dbReference type="RefSeq" id="WP_248726276.1">
    <property type="nucleotide sequence ID" value="NZ_CP096829.1"/>
</dbReference>
<evidence type="ECO:0000313" key="2">
    <source>
        <dbReference type="EMBL" id="UPZ13945.1"/>
    </source>
</evidence>
<feature type="transmembrane region" description="Helical" evidence="1">
    <location>
        <begin position="116"/>
        <end position="138"/>
    </location>
</feature>
<keyword evidence="1" id="KW-0472">Membrane</keyword>
<name>A0ABY4LQL9_9FLAO</name>
<reference evidence="2 3" key="1">
    <citation type="submission" date="2022-04" db="EMBL/GenBank/DDBJ databases">
        <authorList>
            <person name="Ra J.-S."/>
            <person name="Kim S.-B."/>
        </authorList>
    </citation>
    <scope>NUCLEOTIDE SEQUENCE [LARGE SCALE GENOMIC DNA]</scope>
    <source>
        <strain evidence="2 3">MMS21-Er5</strain>
    </source>
</reference>
<sequence>MTDNLNFKNLGILFTFYSIVYVFVYYGFYGVNIFYYTDLQGVLTLFLSNMIKILIFVTIVLIAWMGISEKNIVVSQAFNKVSLRRTLYILILLLVIFVGAWALLLSGIRTPLQKKAIFIAFIAVGILSAIDRLSKLIFFKFKISANKLKMYFFVLLIVPYFMCQLILLEVNYFPKTDHLFFCYNEYKTVETGEKFNQYLIGKTNDNIFIYDKSKNQTLIYEMSNVKDFIIFDAPAPYLLPSIGAPMPDKAP</sequence>
<feature type="transmembrane region" description="Helical" evidence="1">
    <location>
        <begin position="12"/>
        <end position="36"/>
    </location>
</feature>